<dbReference type="EMBL" id="AACS02000013">
    <property type="protein sequence ID" value="EFI26555.1"/>
    <property type="molecule type" value="Genomic_DNA"/>
</dbReference>
<name>D6RQY2_COPC7</name>
<evidence type="ECO:0000313" key="1">
    <source>
        <dbReference type="EMBL" id="EFI26555.1"/>
    </source>
</evidence>
<proteinExistence type="predicted"/>
<dbReference type="KEGG" id="cci:CC1G_15768"/>
<dbReference type="Proteomes" id="UP000001861">
    <property type="component" value="Unassembled WGS sequence"/>
</dbReference>
<dbReference type="HOGENOM" id="CLU_2512550_0_0_1"/>
<dbReference type="AlphaFoldDB" id="D6RQY2"/>
<comment type="caution">
    <text evidence="1">The sequence shown here is derived from an EMBL/GenBank/DDBJ whole genome shotgun (WGS) entry which is preliminary data.</text>
</comment>
<reference evidence="1 2" key="1">
    <citation type="journal article" date="2010" name="Proc. Natl. Acad. Sci. U.S.A.">
        <title>Insights into evolution of multicellular fungi from the assembled chromosomes of the mushroom Coprinopsis cinerea (Coprinus cinereus).</title>
        <authorList>
            <person name="Stajich J.E."/>
            <person name="Wilke S.K."/>
            <person name="Ahren D."/>
            <person name="Au C.H."/>
            <person name="Birren B.W."/>
            <person name="Borodovsky M."/>
            <person name="Burns C."/>
            <person name="Canback B."/>
            <person name="Casselton L.A."/>
            <person name="Cheng C.K."/>
            <person name="Deng J."/>
            <person name="Dietrich F.S."/>
            <person name="Fargo D.C."/>
            <person name="Farman M.L."/>
            <person name="Gathman A.C."/>
            <person name="Goldberg J."/>
            <person name="Guigo R."/>
            <person name="Hoegger P.J."/>
            <person name="Hooker J.B."/>
            <person name="Huggins A."/>
            <person name="James T.Y."/>
            <person name="Kamada T."/>
            <person name="Kilaru S."/>
            <person name="Kodira C."/>
            <person name="Kues U."/>
            <person name="Kupfer D."/>
            <person name="Kwan H.S."/>
            <person name="Lomsadze A."/>
            <person name="Li W."/>
            <person name="Lilly W.W."/>
            <person name="Ma L.J."/>
            <person name="Mackey A.J."/>
            <person name="Manning G."/>
            <person name="Martin F."/>
            <person name="Muraguchi H."/>
            <person name="Natvig D.O."/>
            <person name="Palmerini H."/>
            <person name="Ramesh M.A."/>
            <person name="Rehmeyer C.J."/>
            <person name="Roe B.A."/>
            <person name="Shenoy N."/>
            <person name="Stanke M."/>
            <person name="Ter-Hovhannisyan V."/>
            <person name="Tunlid A."/>
            <person name="Velagapudi R."/>
            <person name="Vision T.J."/>
            <person name="Zeng Q."/>
            <person name="Zolan M.E."/>
            <person name="Pukkila P.J."/>
        </authorList>
    </citation>
    <scope>NUCLEOTIDE SEQUENCE [LARGE SCALE GENOMIC DNA]</scope>
    <source>
        <strain evidence="2">Okayama-7 / 130 / ATCC MYA-4618 / FGSC 9003</strain>
    </source>
</reference>
<gene>
    <name evidence="1" type="ORF">CC1G_15768</name>
</gene>
<dbReference type="RefSeq" id="XP_002910049.1">
    <property type="nucleotide sequence ID" value="XM_002910003.1"/>
</dbReference>
<sequence length="85" mass="9570">MYFWGSFGSLFESLTPLFEFELDVLMYSSTMLASVYFGTAVWGTAHVQDIQSFVFQWVSTTYHDHPTGVGSARLSSMGLNQLEGR</sequence>
<dbReference type="VEuPathDB" id="FungiDB:CC1G_15768"/>
<organism evidence="1 2">
    <name type="scientific">Coprinopsis cinerea (strain Okayama-7 / 130 / ATCC MYA-4618 / FGSC 9003)</name>
    <name type="common">Inky cap fungus</name>
    <name type="synonym">Hormographiella aspergillata</name>
    <dbReference type="NCBI Taxonomy" id="240176"/>
    <lineage>
        <taxon>Eukaryota</taxon>
        <taxon>Fungi</taxon>
        <taxon>Dikarya</taxon>
        <taxon>Basidiomycota</taxon>
        <taxon>Agaricomycotina</taxon>
        <taxon>Agaricomycetes</taxon>
        <taxon>Agaricomycetidae</taxon>
        <taxon>Agaricales</taxon>
        <taxon>Agaricineae</taxon>
        <taxon>Psathyrellaceae</taxon>
        <taxon>Coprinopsis</taxon>
    </lineage>
</organism>
<dbReference type="InParanoid" id="D6RQY2"/>
<keyword evidence="2" id="KW-1185">Reference proteome</keyword>
<accession>D6RQY2</accession>
<evidence type="ECO:0000313" key="2">
    <source>
        <dbReference type="Proteomes" id="UP000001861"/>
    </source>
</evidence>
<dbReference type="GeneID" id="9379820"/>
<protein>
    <submittedName>
        <fullName evidence="1">Uncharacterized protein</fullName>
    </submittedName>
</protein>